<reference evidence="5 6" key="1">
    <citation type="submission" date="2019-06" db="EMBL/GenBank/DDBJ databases">
        <title>Ochrobactrum cricket sp.nov., isolated from the insect Teleogryllus occipitalis living in deserted cropland.</title>
        <authorList>
            <person name="Hu M."/>
        </authorList>
    </citation>
    <scope>NUCLEOTIDE SEQUENCE [LARGE SCALE GENOMIC DNA]</scope>
    <source>
        <strain evidence="5 6">LCB8</strain>
    </source>
</reference>
<dbReference type="RefSeq" id="WP_140024264.1">
    <property type="nucleotide sequence ID" value="NZ_JBHUFG010000007.1"/>
</dbReference>
<evidence type="ECO:0000313" key="5">
    <source>
        <dbReference type="EMBL" id="TNV17734.1"/>
    </source>
</evidence>
<evidence type="ECO:0000259" key="4">
    <source>
        <dbReference type="Pfam" id="PF10145"/>
    </source>
</evidence>
<comment type="caution">
    <text evidence="5">The sequence shown here is derived from an EMBL/GenBank/DDBJ whole genome shotgun (WGS) entry which is preliminary data.</text>
</comment>
<organism evidence="5 6">
    <name type="scientific">Ochrobactrum teleogrylli</name>
    <dbReference type="NCBI Taxonomy" id="2479765"/>
    <lineage>
        <taxon>Bacteria</taxon>
        <taxon>Pseudomonadati</taxon>
        <taxon>Pseudomonadota</taxon>
        <taxon>Alphaproteobacteria</taxon>
        <taxon>Hyphomicrobiales</taxon>
        <taxon>Brucellaceae</taxon>
        <taxon>Brucella/Ochrobactrum group</taxon>
        <taxon>Ochrobactrum</taxon>
    </lineage>
</organism>
<feature type="transmembrane region" description="Helical" evidence="3">
    <location>
        <begin position="420"/>
        <end position="444"/>
    </location>
</feature>
<protein>
    <recommendedName>
        <fullName evidence="4">Phage tail tape measure protein domain-containing protein</fullName>
    </recommendedName>
</protein>
<accession>A0ABY2Y7Z6</accession>
<dbReference type="EMBL" id="VEWL01000002">
    <property type="protein sequence ID" value="TNV17734.1"/>
    <property type="molecule type" value="Genomic_DNA"/>
</dbReference>
<dbReference type="PANTHER" id="PTHR37813">
    <property type="entry name" value="FELS-2 PROPHAGE PROTEIN"/>
    <property type="match status" value="1"/>
</dbReference>
<name>A0ABY2Y7Z6_9HYPH</name>
<sequence>MASKTMALDVLVRLRDQLSGPMRRLRNGLQQLSGFARRIGVLGTAIAAISFMGPVQEAAAFQQQLLDIAGTAELSGKAAFDFAAKAKVQYEDLALAVGQMSETVAAGAGQMIAAGVDRSLIDATLGDIGRAATAANAEFSDMAGVTTSLLNNLKVPADQIKDSLGALVMAGKAGSFELKDMAKYFPQLTSQAAKFGVKGREAVNFLASSLQIAMKGASDPSVAANNFNNFLSKALAPMTQKNFAKMGVDIQAVMQDAASKGINPLEAMLQKVGKLTGVGEGDIAKYMKAAEKNGLKGADAVAAVREQLESIGAAGKIGKLFGDQQVLDFLIPFLANVEEYKDIKKTVAAATGAAIDADFETQMAGDNRQLAIFREIGTQAVREVGSAFASWLPTINPLLMSGMRALREFDQATGGWVKTLLTGAGGVVLLVGALGALGVALPIIGAGLGAIGALIGVLLSPLGVVIGLMAGGAFLVWRNWETLAPKFKAAWTSIQTGALGAWARIKTVWGKAAPYLQRGWERLKKMGGQLWDGLKQGSNRAWTELKTTWSRVQPYFERAWSGLKSIGARLFKGFAANANNAFATINWDNLVPKTLDAIYDKIGKIWEGYKAIWEGIAPSFDQMGKNLQSAFSNFGDAWSNLERLASALGQLIGFKDGAGIALREIGLEFGKFIGKLGEFGTSNISTFAWAVNSLFKGLADLAEWAAGKQAMPNWMQIFPDMAGRAVNVIASGVEKLWGLLQTPIELPVLAWDALAAGFEPVYNKIKGWLDSIVGAIQAVKAAILGVPDDVQNFNGKITGKDARDALNGNLVVPPLPDLKRPPSANSNDPEKRASLETPTRMAAIPSSQQSINVGGDIRIKVDGPGKVVGGSSDNKRVPITTDRGRSVGLA</sequence>
<dbReference type="Proteomes" id="UP000312784">
    <property type="component" value="Unassembled WGS sequence"/>
</dbReference>
<dbReference type="InterPro" id="IPR010090">
    <property type="entry name" value="Phage_tape_meas"/>
</dbReference>
<evidence type="ECO:0000256" key="1">
    <source>
        <dbReference type="ARBA" id="ARBA00022612"/>
    </source>
</evidence>
<gene>
    <name evidence="5" type="ORF">FIC94_06040</name>
</gene>
<feature type="transmembrane region" description="Helical" evidence="3">
    <location>
        <begin position="450"/>
        <end position="477"/>
    </location>
</feature>
<feature type="region of interest" description="Disordered" evidence="2">
    <location>
        <begin position="862"/>
        <end position="890"/>
    </location>
</feature>
<dbReference type="Pfam" id="PF10145">
    <property type="entry name" value="PhageMin_Tail"/>
    <property type="match status" value="1"/>
</dbReference>
<dbReference type="PANTHER" id="PTHR37813:SF1">
    <property type="entry name" value="FELS-2 PROPHAGE PROTEIN"/>
    <property type="match status" value="1"/>
</dbReference>
<proteinExistence type="predicted"/>
<evidence type="ECO:0000256" key="2">
    <source>
        <dbReference type="SAM" id="MobiDB-lite"/>
    </source>
</evidence>
<keyword evidence="3" id="KW-0812">Transmembrane</keyword>
<evidence type="ECO:0000256" key="3">
    <source>
        <dbReference type="SAM" id="Phobius"/>
    </source>
</evidence>
<feature type="region of interest" description="Disordered" evidence="2">
    <location>
        <begin position="810"/>
        <end position="840"/>
    </location>
</feature>
<keyword evidence="3" id="KW-1133">Transmembrane helix</keyword>
<keyword evidence="3" id="KW-0472">Membrane</keyword>
<keyword evidence="1" id="KW-1188">Viral release from host cell</keyword>
<evidence type="ECO:0000313" key="6">
    <source>
        <dbReference type="Proteomes" id="UP000312784"/>
    </source>
</evidence>
<feature type="domain" description="Phage tail tape measure protein" evidence="4">
    <location>
        <begin position="92"/>
        <end position="273"/>
    </location>
</feature>
<keyword evidence="6" id="KW-1185">Reference proteome</keyword>